<evidence type="ECO:0000313" key="4">
    <source>
        <dbReference type="WBParaSite" id="SCUD_0001771801-mRNA-1"/>
    </source>
</evidence>
<accession>A0A183KRM9</accession>
<feature type="region of interest" description="Disordered" evidence="1">
    <location>
        <begin position="150"/>
        <end position="195"/>
    </location>
</feature>
<reference evidence="2 3" key="2">
    <citation type="submission" date="2018-11" db="EMBL/GenBank/DDBJ databases">
        <authorList>
            <consortium name="Pathogen Informatics"/>
        </authorList>
    </citation>
    <scope>NUCLEOTIDE SEQUENCE [LARGE SCALE GENOMIC DNA]</scope>
    <source>
        <strain evidence="2">Dakar</strain>
        <strain evidence="3">Dakar, Senegal</strain>
    </source>
</reference>
<evidence type="ECO:0000256" key="1">
    <source>
        <dbReference type="SAM" id="MobiDB-lite"/>
    </source>
</evidence>
<evidence type="ECO:0000313" key="2">
    <source>
        <dbReference type="EMBL" id="VDP64090.1"/>
    </source>
</evidence>
<evidence type="ECO:0000313" key="3">
    <source>
        <dbReference type="Proteomes" id="UP000279833"/>
    </source>
</evidence>
<name>A0A183KRM9_9TREM</name>
<protein>
    <submittedName>
        <fullName evidence="4">Apoptosis-antagonizing transcription factor</fullName>
    </submittedName>
</protein>
<feature type="compositionally biased region" description="Basic and acidic residues" evidence="1">
    <location>
        <begin position="164"/>
        <end position="178"/>
    </location>
</feature>
<sequence length="195" mass="22856">MEIEVNIADDELPEDVKSQFMEYVTKITKERSNKKHIQLLEILENQPVENKFPTEPKKYVHDFSGTELNKEKLEVLALGLKLCDTRNHVNQIDTEIQFENLNRHTSDLIQERRKKKAAINTSRTRAEKDKAQAEYTAVNKQVKRSIRTDKRKYMKDSAMTAQKAVREGDPRELYDTTKKLSGNHRKPERQGNHQH</sequence>
<dbReference type="AlphaFoldDB" id="A0A183KRM9"/>
<organism evidence="4">
    <name type="scientific">Schistosoma curassoni</name>
    <dbReference type="NCBI Taxonomy" id="6186"/>
    <lineage>
        <taxon>Eukaryota</taxon>
        <taxon>Metazoa</taxon>
        <taxon>Spiralia</taxon>
        <taxon>Lophotrochozoa</taxon>
        <taxon>Platyhelminthes</taxon>
        <taxon>Trematoda</taxon>
        <taxon>Digenea</taxon>
        <taxon>Strigeidida</taxon>
        <taxon>Schistosomatoidea</taxon>
        <taxon>Schistosomatidae</taxon>
        <taxon>Schistosoma</taxon>
    </lineage>
</organism>
<reference evidence="4" key="1">
    <citation type="submission" date="2016-06" db="UniProtKB">
        <authorList>
            <consortium name="WormBaseParasite"/>
        </authorList>
    </citation>
    <scope>IDENTIFICATION</scope>
</reference>
<gene>
    <name evidence="2" type="ORF">SCUD_LOCUS17716</name>
</gene>
<dbReference type="Proteomes" id="UP000279833">
    <property type="component" value="Unassembled WGS sequence"/>
</dbReference>
<dbReference type="WBParaSite" id="SCUD_0001771801-mRNA-1">
    <property type="protein sequence ID" value="SCUD_0001771801-mRNA-1"/>
    <property type="gene ID" value="SCUD_0001771801"/>
</dbReference>
<dbReference type="EMBL" id="UZAK01040127">
    <property type="protein sequence ID" value="VDP64090.1"/>
    <property type="molecule type" value="Genomic_DNA"/>
</dbReference>
<proteinExistence type="predicted"/>
<keyword evidence="3" id="KW-1185">Reference proteome</keyword>